<evidence type="ECO:0000256" key="3">
    <source>
        <dbReference type="ARBA" id="ARBA00060902"/>
    </source>
</evidence>
<evidence type="ECO:0000313" key="5">
    <source>
        <dbReference type="Proteomes" id="UP000791440"/>
    </source>
</evidence>
<keyword evidence="2" id="KW-0090">Biological rhythms</keyword>
<accession>A0A922CI56</accession>
<evidence type="ECO:0000313" key="4">
    <source>
        <dbReference type="EMBL" id="KAG6447740.1"/>
    </source>
</evidence>
<dbReference type="GO" id="GO:0005615">
    <property type="term" value="C:extracellular space"/>
    <property type="evidence" value="ECO:0007669"/>
    <property type="project" value="TreeGrafter"/>
</dbReference>
<comment type="similarity">
    <text evidence="3">Belongs to the TO family.</text>
</comment>
<proteinExistence type="inferred from homology"/>
<dbReference type="GO" id="GO:0007623">
    <property type="term" value="P:circadian rhythm"/>
    <property type="evidence" value="ECO:0007669"/>
    <property type="project" value="UniProtKB-ARBA"/>
</dbReference>
<dbReference type="FunFam" id="3.15.10.30:FF:000001">
    <property type="entry name" value="Takeout-like protein 1"/>
    <property type="match status" value="1"/>
</dbReference>
<sequence length="265" mass="30435">MLNYSVECSYAEYERHSYREFKMLHFLLFVLGTLSNVVSMSLPEYINSCSRNDPNLNECALKSARESIHRFSLGDPSRGLPPLDPLYVEKMIVYVPNESGFKIVFKDNNFTGLSDLKMESLRFDLDKKLIIAEALVNLDVENTYDLSGKVFIVPITSNGDSSIKLKNTMLHIKFWYEHVEGPDGNIHWKIYKHDIKYDVGRAIFRLENLLNDKNLGDRINRILNEMWREIVADVGPTICRSLSSAVVENLGVLLSQVSYDELMPE</sequence>
<dbReference type="Proteomes" id="UP000791440">
    <property type="component" value="Unassembled WGS sequence"/>
</dbReference>
<dbReference type="PANTHER" id="PTHR11008">
    <property type="entry name" value="PROTEIN TAKEOUT-LIKE PROTEIN"/>
    <property type="match status" value="1"/>
</dbReference>
<comment type="caution">
    <text evidence="4">The sequence shown here is derived from an EMBL/GenBank/DDBJ whole genome shotgun (WGS) entry which is preliminary data.</text>
</comment>
<keyword evidence="1" id="KW-0732">Signal</keyword>
<dbReference type="AlphaFoldDB" id="A0A922CI56"/>
<dbReference type="PANTHER" id="PTHR11008:SF32">
    <property type="entry name" value="CIRCADIAN CLOCK-CONTROLLED PROTEIN DAYWAKE-RELATED"/>
    <property type="match status" value="1"/>
</dbReference>
<dbReference type="InterPro" id="IPR038606">
    <property type="entry name" value="To_sf"/>
</dbReference>
<evidence type="ECO:0000256" key="2">
    <source>
        <dbReference type="ARBA" id="ARBA00023108"/>
    </source>
</evidence>
<gene>
    <name evidence="4" type="ORF">O3G_MSEX005153</name>
</gene>
<dbReference type="EMBL" id="JH668348">
    <property type="protein sequence ID" value="KAG6447740.1"/>
    <property type="molecule type" value="Genomic_DNA"/>
</dbReference>
<evidence type="ECO:0000256" key="1">
    <source>
        <dbReference type="ARBA" id="ARBA00022729"/>
    </source>
</evidence>
<dbReference type="SMART" id="SM00700">
    <property type="entry name" value="JHBP"/>
    <property type="match status" value="1"/>
</dbReference>
<dbReference type="Pfam" id="PF06585">
    <property type="entry name" value="JHBP"/>
    <property type="match status" value="1"/>
</dbReference>
<dbReference type="Gene3D" id="3.15.10.30">
    <property type="entry name" value="Haemolymph juvenile hormone binding protein"/>
    <property type="match status" value="1"/>
</dbReference>
<reference evidence="4" key="1">
    <citation type="journal article" date="2016" name="Insect Biochem. Mol. Biol.">
        <title>Multifaceted biological insights from a draft genome sequence of the tobacco hornworm moth, Manduca sexta.</title>
        <authorList>
            <person name="Kanost M.R."/>
            <person name="Arrese E.L."/>
            <person name="Cao X."/>
            <person name="Chen Y.R."/>
            <person name="Chellapilla S."/>
            <person name="Goldsmith M.R."/>
            <person name="Grosse-Wilde E."/>
            <person name="Heckel D.G."/>
            <person name="Herndon N."/>
            <person name="Jiang H."/>
            <person name="Papanicolaou A."/>
            <person name="Qu J."/>
            <person name="Soulages J.L."/>
            <person name="Vogel H."/>
            <person name="Walters J."/>
            <person name="Waterhouse R.M."/>
            <person name="Ahn S.J."/>
            <person name="Almeida F.C."/>
            <person name="An C."/>
            <person name="Aqrawi P."/>
            <person name="Bretschneider A."/>
            <person name="Bryant W.B."/>
            <person name="Bucks S."/>
            <person name="Chao H."/>
            <person name="Chevignon G."/>
            <person name="Christen J.M."/>
            <person name="Clarke D.F."/>
            <person name="Dittmer N.T."/>
            <person name="Ferguson L.C.F."/>
            <person name="Garavelou S."/>
            <person name="Gordon K.H.J."/>
            <person name="Gunaratna R.T."/>
            <person name="Han Y."/>
            <person name="Hauser F."/>
            <person name="He Y."/>
            <person name="Heidel-Fischer H."/>
            <person name="Hirsh A."/>
            <person name="Hu Y."/>
            <person name="Jiang H."/>
            <person name="Kalra D."/>
            <person name="Klinner C."/>
            <person name="Konig C."/>
            <person name="Kovar C."/>
            <person name="Kroll A.R."/>
            <person name="Kuwar S.S."/>
            <person name="Lee S.L."/>
            <person name="Lehman R."/>
            <person name="Li K."/>
            <person name="Li Z."/>
            <person name="Liang H."/>
            <person name="Lovelace S."/>
            <person name="Lu Z."/>
            <person name="Mansfield J.H."/>
            <person name="McCulloch K.J."/>
            <person name="Mathew T."/>
            <person name="Morton B."/>
            <person name="Muzny D.M."/>
            <person name="Neunemann D."/>
            <person name="Ongeri F."/>
            <person name="Pauchet Y."/>
            <person name="Pu L.L."/>
            <person name="Pyrousis I."/>
            <person name="Rao X.J."/>
            <person name="Redding A."/>
            <person name="Roesel C."/>
            <person name="Sanchez-Gracia A."/>
            <person name="Schaack S."/>
            <person name="Shukla A."/>
            <person name="Tetreau G."/>
            <person name="Wang Y."/>
            <person name="Xiong G.H."/>
            <person name="Traut W."/>
            <person name="Walsh T.K."/>
            <person name="Worley K.C."/>
            <person name="Wu D."/>
            <person name="Wu W."/>
            <person name="Wu Y.Q."/>
            <person name="Zhang X."/>
            <person name="Zou Z."/>
            <person name="Zucker H."/>
            <person name="Briscoe A.D."/>
            <person name="Burmester T."/>
            <person name="Clem R.J."/>
            <person name="Feyereisen R."/>
            <person name="Grimmelikhuijzen C.J.P."/>
            <person name="Hamodrakas S.J."/>
            <person name="Hansson B.S."/>
            <person name="Huguet E."/>
            <person name="Jermiin L.S."/>
            <person name="Lan Q."/>
            <person name="Lehman H.K."/>
            <person name="Lorenzen M."/>
            <person name="Merzendorfer H."/>
            <person name="Michalopoulos I."/>
            <person name="Morton D.B."/>
            <person name="Muthukrishnan S."/>
            <person name="Oakeshott J.G."/>
            <person name="Palmer W."/>
            <person name="Park Y."/>
            <person name="Passarelli A.L."/>
            <person name="Rozas J."/>
            <person name="Schwartz L.M."/>
            <person name="Smith W."/>
            <person name="Southgate A."/>
            <person name="Vilcinskas A."/>
            <person name="Vogt R."/>
            <person name="Wang P."/>
            <person name="Werren J."/>
            <person name="Yu X.Q."/>
            <person name="Zhou J.J."/>
            <person name="Brown S.J."/>
            <person name="Scherer S.E."/>
            <person name="Richards S."/>
            <person name="Blissard G.W."/>
        </authorList>
    </citation>
    <scope>NUCLEOTIDE SEQUENCE</scope>
</reference>
<dbReference type="InterPro" id="IPR010562">
    <property type="entry name" value="Haemolymph_juvenile_hormone-bd"/>
</dbReference>
<name>A0A922CI56_MANSE</name>
<protein>
    <submittedName>
        <fullName evidence="4">Uncharacterized protein</fullName>
    </submittedName>
</protein>
<reference evidence="4" key="2">
    <citation type="submission" date="2020-12" db="EMBL/GenBank/DDBJ databases">
        <authorList>
            <person name="Kanost M."/>
        </authorList>
    </citation>
    <scope>NUCLEOTIDE SEQUENCE</scope>
</reference>
<keyword evidence="5" id="KW-1185">Reference proteome</keyword>
<organism evidence="4 5">
    <name type="scientific">Manduca sexta</name>
    <name type="common">Tobacco hawkmoth</name>
    <name type="synonym">Tobacco hornworm</name>
    <dbReference type="NCBI Taxonomy" id="7130"/>
    <lineage>
        <taxon>Eukaryota</taxon>
        <taxon>Metazoa</taxon>
        <taxon>Ecdysozoa</taxon>
        <taxon>Arthropoda</taxon>
        <taxon>Hexapoda</taxon>
        <taxon>Insecta</taxon>
        <taxon>Pterygota</taxon>
        <taxon>Neoptera</taxon>
        <taxon>Endopterygota</taxon>
        <taxon>Lepidoptera</taxon>
        <taxon>Glossata</taxon>
        <taxon>Ditrysia</taxon>
        <taxon>Bombycoidea</taxon>
        <taxon>Sphingidae</taxon>
        <taxon>Sphinginae</taxon>
        <taxon>Sphingini</taxon>
        <taxon>Manduca</taxon>
    </lineage>
</organism>